<dbReference type="Proteomes" id="UP000694864">
    <property type="component" value="Chromosome 4"/>
</dbReference>
<reference evidence="3" key="2">
    <citation type="submission" date="2025-08" db="UniProtKB">
        <authorList>
            <consortium name="RefSeq"/>
        </authorList>
    </citation>
    <scope>IDENTIFICATION</scope>
    <source>
        <tissue evidence="3">Leaf</tissue>
    </source>
</reference>
<dbReference type="RefSeq" id="XP_010507534.1">
    <property type="nucleotide sequence ID" value="XM_010509232.1"/>
</dbReference>
<dbReference type="Gene3D" id="1.20.1280.50">
    <property type="match status" value="1"/>
</dbReference>
<dbReference type="PANTHER" id="PTHR31293">
    <property type="entry name" value="RNI-LIKE SUPERFAMILY PROTEIN"/>
    <property type="match status" value="1"/>
</dbReference>
<reference evidence="2" key="1">
    <citation type="journal article" date="2014" name="Nat. Commun.">
        <title>The emerging biofuel crop Camelina sativa retains a highly undifferentiated hexaploid genome structure.</title>
        <authorList>
            <person name="Kagale S."/>
            <person name="Koh C."/>
            <person name="Nixon J."/>
            <person name="Bollina V."/>
            <person name="Clarke W.E."/>
            <person name="Tuteja R."/>
            <person name="Spillane C."/>
            <person name="Robinson S.J."/>
            <person name="Links M.G."/>
            <person name="Clarke C."/>
            <person name="Higgins E.E."/>
            <person name="Huebert T."/>
            <person name="Sharpe A.G."/>
            <person name="Parkin I.A."/>
        </authorList>
    </citation>
    <scope>NUCLEOTIDE SEQUENCE [LARGE SCALE GENOMIC DNA]</scope>
    <source>
        <strain evidence="2">cv. DH55</strain>
    </source>
</reference>
<sequence length="135" mass="15554">MNRDRCQRRKKSDEEEGDAISNLPEDLLFHILSFLSTREAALTSVLSKKRWRDLFTLLPSLDFDDSIFMPCVSPEECPRTSFREFVSRVLVLEQVIIVLQCDSFIEEGCDRFEVSKALEMAPKASPNCKLKVVNH</sequence>
<accession>A0ABM0YXN3</accession>
<evidence type="ECO:0000259" key="1">
    <source>
        <dbReference type="Pfam" id="PF00646"/>
    </source>
</evidence>
<dbReference type="InterPro" id="IPR055294">
    <property type="entry name" value="FBL60-like"/>
</dbReference>
<evidence type="ECO:0000313" key="2">
    <source>
        <dbReference type="Proteomes" id="UP000694864"/>
    </source>
</evidence>
<dbReference type="PANTHER" id="PTHR31293:SF16">
    <property type="entry name" value="RNI-LIKE SUPERFAMILY PROTEIN"/>
    <property type="match status" value="1"/>
</dbReference>
<organism evidence="2 3">
    <name type="scientific">Camelina sativa</name>
    <name type="common">False flax</name>
    <name type="synonym">Myagrum sativum</name>
    <dbReference type="NCBI Taxonomy" id="90675"/>
    <lineage>
        <taxon>Eukaryota</taxon>
        <taxon>Viridiplantae</taxon>
        <taxon>Streptophyta</taxon>
        <taxon>Embryophyta</taxon>
        <taxon>Tracheophyta</taxon>
        <taxon>Spermatophyta</taxon>
        <taxon>Magnoliopsida</taxon>
        <taxon>eudicotyledons</taxon>
        <taxon>Gunneridae</taxon>
        <taxon>Pentapetalae</taxon>
        <taxon>rosids</taxon>
        <taxon>malvids</taxon>
        <taxon>Brassicales</taxon>
        <taxon>Brassicaceae</taxon>
        <taxon>Camelineae</taxon>
        <taxon>Camelina</taxon>
    </lineage>
</organism>
<dbReference type="CDD" id="cd22160">
    <property type="entry name" value="F-box_AtFBL13-like"/>
    <property type="match status" value="1"/>
</dbReference>
<gene>
    <name evidence="3" type="primary">LOC104784171</name>
</gene>
<dbReference type="InterPro" id="IPR053781">
    <property type="entry name" value="F-box_AtFBL13-like"/>
</dbReference>
<proteinExistence type="predicted"/>
<dbReference type="InterPro" id="IPR036047">
    <property type="entry name" value="F-box-like_dom_sf"/>
</dbReference>
<dbReference type="SUPFAM" id="SSF81383">
    <property type="entry name" value="F-box domain"/>
    <property type="match status" value="1"/>
</dbReference>
<feature type="domain" description="F-box" evidence="1">
    <location>
        <begin position="20"/>
        <end position="54"/>
    </location>
</feature>
<name>A0ABM0YXN3_CAMSA</name>
<protein>
    <submittedName>
        <fullName evidence="3">F-box/LRR-repeat protein At3g58900-like</fullName>
    </submittedName>
</protein>
<keyword evidence="2" id="KW-1185">Reference proteome</keyword>
<dbReference type="GeneID" id="104784171"/>
<evidence type="ECO:0000313" key="3">
    <source>
        <dbReference type="RefSeq" id="XP_010507534.1"/>
    </source>
</evidence>
<dbReference type="Pfam" id="PF00646">
    <property type="entry name" value="F-box"/>
    <property type="match status" value="1"/>
</dbReference>
<dbReference type="InterPro" id="IPR001810">
    <property type="entry name" value="F-box_dom"/>
</dbReference>